<dbReference type="VEuPathDB" id="AmoebaDB:ACA1_190230"/>
<dbReference type="RefSeq" id="XP_004333339.1">
    <property type="nucleotide sequence ID" value="XM_004333291.1"/>
</dbReference>
<dbReference type="InterPro" id="IPR000742">
    <property type="entry name" value="EGF"/>
</dbReference>
<dbReference type="CDD" id="cd00054">
    <property type="entry name" value="EGF_CA"/>
    <property type="match status" value="1"/>
</dbReference>
<evidence type="ECO:0000313" key="5">
    <source>
        <dbReference type="EMBL" id="ELR11326.1"/>
    </source>
</evidence>
<sequence length="975" mass="105807">MAQAQRLVMHKVSQWRGDITTGAAPVWFLRLGLAQSYEVFNNGTSGLNRIESTEFFNLNASIYEAGGFTQGEVYNFTIAWAWASEPVLYTQAISCDQGVQLTPLPTPSNSPIPSATPSPTKTPTLTPSPTVSLTPTNTPTPTGTQSPSRSPTSTLTPTRTPTHSDRLSLPHWDPVAFAFAHSQSHCVSDTHQHSDAHRDPVAISLAHLHSDAHPHSDRLSLTHWDSVAFALGHSQFHCLADAYRHGDALSVAFWNSLAHNQRDPVALIYRQPDALVAHRQPHTLPHADRVAHSVACRVDQLDYSVTPLSFTFQATSVTLSFNFTLKGSIGQSPILPCVINQISIGERVCSLTALTWGAGQHFSCTIYPPEAAQTLAYPVPIAVRLNDTVALENRLIAPTQTRFNTFTWLRTQTRMRVSIPSFNVTAFTFAARAQLATFVANILSVNEMDLRISSWSVTGVTIQLWDSASLSVAEQSLRLIANRLELVGMTGLNITEIVDLGSGFDTLCDPTCLNDGQCRNASGLAYCECATGYYGSDCSSMRVPEGGTPPDRGYIANAADTPNMAMSAASGNTRYCGMEWEAVRALTNAWVAAAAVECSMTMAMSWTNFGTTAGQRYDLDTTRLSQSLESTTTDDGETIISFQSRFNDGETTASTTFSVSNSSRQVTFAGQTLTIPAGAVKNGLEFIGPPPFTVVPDENIVLELALDLGTESVVSTSDPVRSDSNDHLFTITMVLSNGFNVDLRYLDQAILDDEIVEVTVTFSSSTKALSITTAPWESTWVYDPDFNVLFGTTETESGSSDDFPLGIVAGAAVGGLVLVVLGTLWYVRARRNKRDTQPTLASINFASSDVSTDVLSKCSSSSVLPPISSAKKRREMDRSETFARNKQSVWEDLIDADPLPSPTPADLEEDENSVEMREQPRPEATTPIGRRYPTYDLHNNTIYRGGPAIEKSTDNPVFEQSSPPSILGDDSTESA</sequence>
<feature type="transmembrane region" description="Helical" evidence="3">
    <location>
        <begin position="803"/>
        <end position="827"/>
    </location>
</feature>
<evidence type="ECO:0000256" key="2">
    <source>
        <dbReference type="SAM" id="MobiDB-lite"/>
    </source>
</evidence>
<feature type="disulfide bond" evidence="1">
    <location>
        <begin position="529"/>
        <end position="538"/>
    </location>
</feature>
<feature type="domain" description="EGF-like" evidence="4">
    <location>
        <begin position="504"/>
        <end position="539"/>
    </location>
</feature>
<dbReference type="GeneID" id="14911728"/>
<feature type="compositionally biased region" description="Low complexity" evidence="2">
    <location>
        <begin position="117"/>
        <end position="161"/>
    </location>
</feature>
<dbReference type="PROSITE" id="PS00022">
    <property type="entry name" value="EGF_1"/>
    <property type="match status" value="1"/>
</dbReference>
<feature type="compositionally biased region" description="Pro residues" evidence="2">
    <location>
        <begin position="104"/>
        <end position="116"/>
    </location>
</feature>
<proteinExistence type="predicted"/>
<feature type="region of interest" description="Disordered" evidence="2">
    <location>
        <begin position="102"/>
        <end position="167"/>
    </location>
</feature>
<evidence type="ECO:0000313" key="6">
    <source>
        <dbReference type="Proteomes" id="UP000011083"/>
    </source>
</evidence>
<evidence type="ECO:0000256" key="1">
    <source>
        <dbReference type="PROSITE-ProRule" id="PRU00076"/>
    </source>
</evidence>
<feature type="disulfide bond" evidence="1">
    <location>
        <begin position="508"/>
        <end position="518"/>
    </location>
</feature>
<dbReference type="STRING" id="1257118.L8GGJ4"/>
<keyword evidence="6" id="KW-1185">Reference proteome</keyword>
<dbReference type="Proteomes" id="UP000011083">
    <property type="component" value="Unassembled WGS sequence"/>
</dbReference>
<reference evidence="5 6" key="1">
    <citation type="journal article" date="2013" name="Genome Biol.">
        <title>Genome of Acanthamoeba castellanii highlights extensive lateral gene transfer and early evolution of tyrosine kinase signaling.</title>
        <authorList>
            <person name="Clarke M."/>
            <person name="Lohan A.J."/>
            <person name="Liu B."/>
            <person name="Lagkouvardos I."/>
            <person name="Roy S."/>
            <person name="Zafar N."/>
            <person name="Bertelli C."/>
            <person name="Schilde C."/>
            <person name="Kianianmomeni A."/>
            <person name="Burglin T.R."/>
            <person name="Frech C."/>
            <person name="Turcotte B."/>
            <person name="Kopec K.O."/>
            <person name="Synnott J.M."/>
            <person name="Choo C."/>
            <person name="Paponov I."/>
            <person name="Finkler A."/>
            <person name="Soon Heng Tan C."/>
            <person name="Hutchins A.P."/>
            <person name="Weinmeier T."/>
            <person name="Rattei T."/>
            <person name="Chu J.S."/>
            <person name="Gimenez G."/>
            <person name="Irimia M."/>
            <person name="Rigden D.J."/>
            <person name="Fitzpatrick D.A."/>
            <person name="Lorenzo-Morales J."/>
            <person name="Bateman A."/>
            <person name="Chiu C.H."/>
            <person name="Tang P."/>
            <person name="Hegemann P."/>
            <person name="Fromm H."/>
            <person name="Raoult D."/>
            <person name="Greub G."/>
            <person name="Miranda-Saavedra D."/>
            <person name="Chen N."/>
            <person name="Nash P."/>
            <person name="Ginger M.L."/>
            <person name="Horn M."/>
            <person name="Schaap P."/>
            <person name="Caler L."/>
            <person name="Loftus B."/>
        </authorList>
    </citation>
    <scope>NUCLEOTIDE SEQUENCE [LARGE SCALE GENOMIC DNA]</scope>
    <source>
        <strain evidence="5 6">Neff</strain>
    </source>
</reference>
<keyword evidence="3" id="KW-0472">Membrane</keyword>
<protein>
    <submittedName>
        <fullName evidence="5">EGFlike domain containing protein</fullName>
    </submittedName>
</protein>
<dbReference type="KEGG" id="acan:ACA1_190230"/>
<dbReference type="EMBL" id="KB008154">
    <property type="protein sequence ID" value="ELR11326.1"/>
    <property type="molecule type" value="Genomic_DNA"/>
</dbReference>
<feature type="compositionally biased region" description="Polar residues" evidence="2">
    <location>
        <begin position="954"/>
        <end position="964"/>
    </location>
</feature>
<keyword evidence="3" id="KW-1133">Transmembrane helix</keyword>
<comment type="caution">
    <text evidence="1">Lacks conserved residue(s) required for the propagation of feature annotation.</text>
</comment>
<feature type="region of interest" description="Disordered" evidence="2">
    <location>
        <begin position="894"/>
        <end position="975"/>
    </location>
</feature>
<keyword evidence="1" id="KW-0245">EGF-like domain</keyword>
<evidence type="ECO:0000256" key="3">
    <source>
        <dbReference type="SAM" id="Phobius"/>
    </source>
</evidence>
<name>L8GGJ4_ACACF</name>
<dbReference type="AlphaFoldDB" id="L8GGJ4"/>
<evidence type="ECO:0000259" key="4">
    <source>
        <dbReference type="PROSITE" id="PS50026"/>
    </source>
</evidence>
<dbReference type="PROSITE" id="PS50026">
    <property type="entry name" value="EGF_3"/>
    <property type="match status" value="1"/>
</dbReference>
<accession>L8GGJ4</accession>
<keyword evidence="3" id="KW-0812">Transmembrane</keyword>
<dbReference type="PROSITE" id="PS01186">
    <property type="entry name" value="EGF_2"/>
    <property type="match status" value="1"/>
</dbReference>
<organism evidence="5 6">
    <name type="scientific">Acanthamoeba castellanii (strain ATCC 30010 / Neff)</name>
    <dbReference type="NCBI Taxonomy" id="1257118"/>
    <lineage>
        <taxon>Eukaryota</taxon>
        <taxon>Amoebozoa</taxon>
        <taxon>Discosea</taxon>
        <taxon>Longamoebia</taxon>
        <taxon>Centramoebida</taxon>
        <taxon>Acanthamoebidae</taxon>
        <taxon>Acanthamoeba</taxon>
    </lineage>
</organism>
<keyword evidence="1" id="KW-1015">Disulfide bond</keyword>
<gene>
    <name evidence="5" type="ORF">ACA1_190230</name>
</gene>